<evidence type="ECO:0000256" key="1">
    <source>
        <dbReference type="ARBA" id="ARBA00022603"/>
    </source>
</evidence>
<dbReference type="GO" id="GO:0032259">
    <property type="term" value="P:methylation"/>
    <property type="evidence" value="ECO:0007669"/>
    <property type="project" value="UniProtKB-KW"/>
</dbReference>
<evidence type="ECO:0000259" key="4">
    <source>
        <dbReference type="Pfam" id="PF13649"/>
    </source>
</evidence>
<gene>
    <name evidence="5" type="ORF">UFOPK1726_00115</name>
</gene>
<dbReference type="CDD" id="cd02440">
    <property type="entry name" value="AdoMet_MTases"/>
    <property type="match status" value="1"/>
</dbReference>
<keyword evidence="2" id="KW-0808">Transferase</keyword>
<dbReference type="InterPro" id="IPR051052">
    <property type="entry name" value="Diverse_substrate_MTase"/>
</dbReference>
<dbReference type="EMBL" id="CAEZTT010000005">
    <property type="protein sequence ID" value="CAB4568099.1"/>
    <property type="molecule type" value="Genomic_DNA"/>
</dbReference>
<organism evidence="5">
    <name type="scientific">freshwater metagenome</name>
    <dbReference type="NCBI Taxonomy" id="449393"/>
    <lineage>
        <taxon>unclassified sequences</taxon>
        <taxon>metagenomes</taxon>
        <taxon>ecological metagenomes</taxon>
    </lineage>
</organism>
<protein>
    <submittedName>
        <fullName evidence="5">Unannotated protein</fullName>
    </submittedName>
</protein>
<keyword evidence="3" id="KW-1133">Transmembrane helix</keyword>
<dbReference type="PANTHER" id="PTHR44942:SF4">
    <property type="entry name" value="METHYLTRANSFERASE TYPE 11 DOMAIN-CONTAINING PROTEIN"/>
    <property type="match status" value="1"/>
</dbReference>
<dbReference type="InterPro" id="IPR041698">
    <property type="entry name" value="Methyltransf_25"/>
</dbReference>
<keyword evidence="3" id="KW-0812">Transmembrane</keyword>
<feature type="domain" description="Methyltransferase" evidence="4">
    <location>
        <begin position="104"/>
        <end position="195"/>
    </location>
</feature>
<dbReference type="InterPro" id="IPR029063">
    <property type="entry name" value="SAM-dependent_MTases_sf"/>
</dbReference>
<reference evidence="5" key="1">
    <citation type="submission" date="2020-05" db="EMBL/GenBank/DDBJ databases">
        <authorList>
            <person name="Chiriac C."/>
            <person name="Salcher M."/>
            <person name="Ghai R."/>
            <person name="Kavagutti S V."/>
        </authorList>
    </citation>
    <scope>NUCLEOTIDE SEQUENCE</scope>
</reference>
<dbReference type="AlphaFoldDB" id="A0A6J6DYM4"/>
<evidence type="ECO:0000256" key="3">
    <source>
        <dbReference type="SAM" id="Phobius"/>
    </source>
</evidence>
<sequence length="316" mass="36557">MENNYFVIFLGVLIFIYILDRVIDWLSAPPTTSENFTSNGGNTPPTALPPVQKELVITNNNQIYDRFYSKIYDKILYTPRKNEFELEDIRQRHLSKYKPQDVAILDVGCGTGHHSTELAKKYRRIVGLDSSSAMLEQARKLPGADKVEWVIATAEDSDSFGPGEFTTIMCLYFTIYYINRPQFFINANKWLKKDGYLVIHVVDPKKFDPTLDVASPFPAFSIQKYSKTRVINTNVVFNKMEYESKFIENGEEGANFEEIFTDKQGKFRRTQTHQLKMHSIDRIVGEAEGAGFKLIGKTDMVRCEFEYQYLLYFTKK</sequence>
<dbReference type="Gene3D" id="3.40.50.150">
    <property type="entry name" value="Vaccinia Virus protein VP39"/>
    <property type="match status" value="1"/>
</dbReference>
<name>A0A6J6DYM4_9ZZZZ</name>
<proteinExistence type="predicted"/>
<feature type="transmembrane region" description="Helical" evidence="3">
    <location>
        <begin position="6"/>
        <end position="23"/>
    </location>
</feature>
<keyword evidence="1" id="KW-0489">Methyltransferase</keyword>
<dbReference type="GO" id="GO:0008168">
    <property type="term" value="F:methyltransferase activity"/>
    <property type="evidence" value="ECO:0007669"/>
    <property type="project" value="UniProtKB-KW"/>
</dbReference>
<dbReference type="PANTHER" id="PTHR44942">
    <property type="entry name" value="METHYLTRANSF_11 DOMAIN-CONTAINING PROTEIN"/>
    <property type="match status" value="1"/>
</dbReference>
<dbReference type="Pfam" id="PF13649">
    <property type="entry name" value="Methyltransf_25"/>
    <property type="match status" value="1"/>
</dbReference>
<evidence type="ECO:0000256" key="2">
    <source>
        <dbReference type="ARBA" id="ARBA00022679"/>
    </source>
</evidence>
<evidence type="ECO:0000313" key="5">
    <source>
        <dbReference type="EMBL" id="CAB4568099.1"/>
    </source>
</evidence>
<dbReference type="SUPFAM" id="SSF53335">
    <property type="entry name" value="S-adenosyl-L-methionine-dependent methyltransferases"/>
    <property type="match status" value="1"/>
</dbReference>
<accession>A0A6J6DYM4</accession>
<keyword evidence="3" id="KW-0472">Membrane</keyword>